<evidence type="ECO:0000313" key="12">
    <source>
        <dbReference type="Proteomes" id="UP000541109"/>
    </source>
</evidence>
<dbReference type="AlphaFoldDB" id="A0A839AH02"/>
<evidence type="ECO:0000256" key="1">
    <source>
        <dbReference type="ARBA" id="ARBA00004752"/>
    </source>
</evidence>
<keyword evidence="4" id="KW-0808">Transferase</keyword>
<evidence type="ECO:0000256" key="2">
    <source>
        <dbReference type="ARBA" id="ARBA00005992"/>
    </source>
</evidence>
<keyword evidence="3" id="KW-0328">Glycosyltransferase</keyword>
<dbReference type="CDD" id="cd16913">
    <property type="entry name" value="YkuD_like"/>
    <property type="match status" value="1"/>
</dbReference>
<keyword evidence="12" id="KW-1185">Reference proteome</keyword>
<dbReference type="Pfam" id="PF03734">
    <property type="entry name" value="YkuD"/>
    <property type="match status" value="1"/>
</dbReference>
<keyword evidence="8 9" id="KW-0961">Cell wall biogenesis/degradation</keyword>
<dbReference type="PROSITE" id="PS52029">
    <property type="entry name" value="LD_TPASE"/>
    <property type="match status" value="1"/>
</dbReference>
<dbReference type="SUPFAM" id="SSF141523">
    <property type="entry name" value="L,D-transpeptidase catalytic domain-like"/>
    <property type="match status" value="1"/>
</dbReference>
<comment type="pathway">
    <text evidence="1 9">Cell wall biogenesis; peptidoglycan biosynthesis.</text>
</comment>
<comment type="caution">
    <text evidence="11">The sequence shown here is derived from an EMBL/GenBank/DDBJ whole genome shotgun (WGS) entry which is preliminary data.</text>
</comment>
<dbReference type="UniPathway" id="UPA00219"/>
<dbReference type="EMBL" id="JACFXV010000058">
    <property type="protein sequence ID" value="MBA5778182.1"/>
    <property type="molecule type" value="Genomic_DNA"/>
</dbReference>
<dbReference type="FunFam" id="2.40.440.10:FF:000002">
    <property type="entry name" value="L,D-transpeptidase ErfK/SrfK"/>
    <property type="match status" value="1"/>
</dbReference>
<dbReference type="GO" id="GO:0071972">
    <property type="term" value="F:peptidoglycan L,D-transpeptidase activity"/>
    <property type="evidence" value="ECO:0007669"/>
    <property type="project" value="TreeGrafter"/>
</dbReference>
<dbReference type="InterPro" id="IPR005490">
    <property type="entry name" value="LD_TPept_cat_dom"/>
</dbReference>
<gene>
    <name evidence="11" type="ORF">H2509_13715</name>
</gene>
<name>A0A839AH02_9HYPH</name>
<proteinExistence type="inferred from homology"/>
<dbReference type="InterPro" id="IPR038063">
    <property type="entry name" value="Transpep_catalytic_dom"/>
</dbReference>
<feature type="active site" description="Nucleophile" evidence="9">
    <location>
        <position position="211"/>
    </location>
</feature>
<dbReference type="PANTHER" id="PTHR30582:SF24">
    <property type="entry name" value="L,D-TRANSPEPTIDASE ERFK_SRFK-RELATED"/>
    <property type="match status" value="1"/>
</dbReference>
<dbReference type="RefSeq" id="WP_182166188.1">
    <property type="nucleotide sequence ID" value="NZ_JACFXV010000058.1"/>
</dbReference>
<dbReference type="GO" id="GO:0071555">
    <property type="term" value="P:cell wall organization"/>
    <property type="evidence" value="ECO:0007669"/>
    <property type="project" value="UniProtKB-UniRule"/>
</dbReference>
<feature type="domain" description="L,D-TPase catalytic" evidence="10">
    <location>
        <begin position="98"/>
        <end position="235"/>
    </location>
</feature>
<sequence length="243" mass="27098">MTFSKTSGKAQAGSFQLSRRTFVAGAIATAPLALSACQSTPLIGLSNQPPLPDETFDYALAYAAVQEDEYKIPAIKYQSFDRKFWRQVVDYDTDQRAGTVVVDPYDKHLYWVLGRGRALRYGIGVGKAGFAWSGEAKIRVKRPWPLWRPPEEMVARRPELKKYAKEGFPPGPNNPLGARAMDLWQGATDTLYRIHGTPEPESIGRNASSGCIRMWHQDVIDLFNRVPLETKVVVISRETPAAA</sequence>
<keyword evidence="7 9" id="KW-0573">Peptidoglycan synthesis</keyword>
<evidence type="ECO:0000256" key="9">
    <source>
        <dbReference type="PROSITE-ProRule" id="PRU01373"/>
    </source>
</evidence>
<organism evidence="11 12">
    <name type="scientific">Stappia albiluteola</name>
    <dbReference type="NCBI Taxonomy" id="2758565"/>
    <lineage>
        <taxon>Bacteria</taxon>
        <taxon>Pseudomonadati</taxon>
        <taxon>Pseudomonadota</taxon>
        <taxon>Alphaproteobacteria</taxon>
        <taxon>Hyphomicrobiales</taxon>
        <taxon>Stappiaceae</taxon>
        <taxon>Stappia</taxon>
    </lineage>
</organism>
<dbReference type="GO" id="GO:0005576">
    <property type="term" value="C:extracellular region"/>
    <property type="evidence" value="ECO:0007669"/>
    <property type="project" value="TreeGrafter"/>
</dbReference>
<dbReference type="Gene3D" id="2.40.440.10">
    <property type="entry name" value="L,D-transpeptidase catalytic domain-like"/>
    <property type="match status" value="1"/>
</dbReference>
<evidence type="ECO:0000256" key="8">
    <source>
        <dbReference type="ARBA" id="ARBA00023316"/>
    </source>
</evidence>
<keyword evidence="5" id="KW-0378">Hydrolase</keyword>
<dbReference type="GO" id="GO:0008360">
    <property type="term" value="P:regulation of cell shape"/>
    <property type="evidence" value="ECO:0007669"/>
    <property type="project" value="UniProtKB-UniRule"/>
</dbReference>
<evidence type="ECO:0000256" key="7">
    <source>
        <dbReference type="ARBA" id="ARBA00022984"/>
    </source>
</evidence>
<keyword evidence="6 9" id="KW-0133">Cell shape</keyword>
<reference evidence="11 12" key="1">
    <citation type="submission" date="2020-07" db="EMBL/GenBank/DDBJ databases">
        <title>Stappia sp., F7233, whole genome shotgun sequencing project.</title>
        <authorList>
            <person name="Jiang S."/>
            <person name="Liu Z.W."/>
            <person name="Du Z.J."/>
        </authorList>
    </citation>
    <scope>NUCLEOTIDE SEQUENCE [LARGE SCALE GENOMIC DNA]</scope>
    <source>
        <strain evidence="11 12">F7233</strain>
    </source>
</reference>
<dbReference type="InterPro" id="IPR050979">
    <property type="entry name" value="LD-transpeptidase"/>
</dbReference>
<evidence type="ECO:0000256" key="5">
    <source>
        <dbReference type="ARBA" id="ARBA00022801"/>
    </source>
</evidence>
<protein>
    <submittedName>
        <fullName evidence="11">L,D-transpeptidase</fullName>
    </submittedName>
</protein>
<dbReference type="GO" id="GO:0016757">
    <property type="term" value="F:glycosyltransferase activity"/>
    <property type="evidence" value="ECO:0007669"/>
    <property type="project" value="UniProtKB-KW"/>
</dbReference>
<comment type="similarity">
    <text evidence="2">Belongs to the YkuD family.</text>
</comment>
<dbReference type="PANTHER" id="PTHR30582">
    <property type="entry name" value="L,D-TRANSPEPTIDASE"/>
    <property type="match status" value="1"/>
</dbReference>
<feature type="active site" description="Proton donor/acceptor" evidence="9">
    <location>
        <position position="195"/>
    </location>
</feature>
<evidence type="ECO:0000259" key="10">
    <source>
        <dbReference type="PROSITE" id="PS52029"/>
    </source>
</evidence>
<evidence type="ECO:0000256" key="3">
    <source>
        <dbReference type="ARBA" id="ARBA00022676"/>
    </source>
</evidence>
<evidence type="ECO:0000313" key="11">
    <source>
        <dbReference type="EMBL" id="MBA5778182.1"/>
    </source>
</evidence>
<dbReference type="GO" id="GO:0018104">
    <property type="term" value="P:peptidoglycan-protein cross-linking"/>
    <property type="evidence" value="ECO:0007669"/>
    <property type="project" value="TreeGrafter"/>
</dbReference>
<evidence type="ECO:0000256" key="4">
    <source>
        <dbReference type="ARBA" id="ARBA00022679"/>
    </source>
</evidence>
<dbReference type="Proteomes" id="UP000541109">
    <property type="component" value="Unassembled WGS sequence"/>
</dbReference>
<evidence type="ECO:0000256" key="6">
    <source>
        <dbReference type="ARBA" id="ARBA00022960"/>
    </source>
</evidence>
<accession>A0A839AH02</accession>